<proteinExistence type="predicted"/>
<evidence type="ECO:0000313" key="2">
    <source>
        <dbReference type="EMBL" id="KAK6335265.1"/>
    </source>
</evidence>
<dbReference type="Proteomes" id="UP001313282">
    <property type="component" value="Unassembled WGS sequence"/>
</dbReference>
<sequence length="308" mass="35573">MADPPASKPPADGDNYFYRSTSLRHPDLPSVGDDLPWQYQSHSNREQYTYKLICLDRNLIVYEDESDTSNKDLHLKSQSQSQSQPNDEKPQIPNTAAAPTTSLNDHQERPENIPISTTSYKDLDNPTALVNDPTQEPSTPEPTPKNYRPTYRYFLTEAQDFDHGDMLAIFSVCRSYDESYIRPIIELMPDALFAIQTIKASLNADERRNGTNKEWELAHLFYFLVDGGIACLFLERREASGLRNSTEIRECIKNAEVERDKTETEEQVVKKRSLMRRVLRLPPKKPRRPPTEEEIRRTEEIIMAIRII</sequence>
<accession>A0AAN8RL97</accession>
<feature type="region of interest" description="Disordered" evidence="1">
    <location>
        <begin position="67"/>
        <end position="148"/>
    </location>
</feature>
<feature type="region of interest" description="Disordered" evidence="1">
    <location>
        <begin position="1"/>
        <end position="33"/>
    </location>
</feature>
<comment type="caution">
    <text evidence="2">The sequence shown here is derived from an EMBL/GenBank/DDBJ whole genome shotgun (WGS) entry which is preliminary data.</text>
</comment>
<feature type="compositionally biased region" description="Polar residues" evidence="1">
    <location>
        <begin position="92"/>
        <end position="104"/>
    </location>
</feature>
<evidence type="ECO:0000256" key="1">
    <source>
        <dbReference type="SAM" id="MobiDB-lite"/>
    </source>
</evidence>
<dbReference type="EMBL" id="JAVHNR010000008">
    <property type="protein sequence ID" value="KAK6335265.1"/>
    <property type="molecule type" value="Genomic_DNA"/>
</dbReference>
<organism evidence="2 3">
    <name type="scientific">Orbilia javanica</name>
    <dbReference type="NCBI Taxonomy" id="47235"/>
    <lineage>
        <taxon>Eukaryota</taxon>
        <taxon>Fungi</taxon>
        <taxon>Dikarya</taxon>
        <taxon>Ascomycota</taxon>
        <taxon>Pezizomycotina</taxon>
        <taxon>Orbiliomycetes</taxon>
        <taxon>Orbiliales</taxon>
        <taxon>Orbiliaceae</taxon>
        <taxon>Orbilia</taxon>
    </lineage>
</organism>
<reference evidence="2 3" key="1">
    <citation type="submission" date="2019-10" db="EMBL/GenBank/DDBJ databases">
        <authorList>
            <person name="Palmer J.M."/>
        </authorList>
    </citation>
    <scope>NUCLEOTIDE SEQUENCE [LARGE SCALE GENOMIC DNA]</scope>
    <source>
        <strain evidence="2 3">TWF718</strain>
    </source>
</reference>
<keyword evidence="3" id="KW-1185">Reference proteome</keyword>
<name>A0AAN8RL97_9PEZI</name>
<gene>
    <name evidence="2" type="ORF">TWF718_010699</name>
</gene>
<protein>
    <submittedName>
        <fullName evidence="2">Uncharacterized protein</fullName>
    </submittedName>
</protein>
<dbReference type="AlphaFoldDB" id="A0AAN8RL97"/>
<evidence type="ECO:0000313" key="3">
    <source>
        <dbReference type="Proteomes" id="UP001313282"/>
    </source>
</evidence>